<evidence type="ECO:0000256" key="1">
    <source>
        <dbReference type="SAM" id="Phobius"/>
    </source>
</evidence>
<dbReference type="VEuPathDB" id="MicrosporidiaDB:A0H76_776"/>
<keyword evidence="1" id="KW-0812">Transmembrane</keyword>
<evidence type="ECO:0000313" key="3">
    <source>
        <dbReference type="Proteomes" id="UP000192501"/>
    </source>
</evidence>
<reference evidence="2 3" key="1">
    <citation type="journal article" date="2017" name="Environ. Microbiol.">
        <title>Decay of the glycolytic pathway and adaptation to intranuclear parasitism within Enterocytozoonidae microsporidia.</title>
        <authorList>
            <person name="Wiredu Boakye D."/>
            <person name="Jaroenlak P."/>
            <person name="Prachumwat A."/>
            <person name="Williams T.A."/>
            <person name="Bateman K.S."/>
            <person name="Itsathitphaisarn O."/>
            <person name="Sritunyalucksana K."/>
            <person name="Paszkiewicz K.H."/>
            <person name="Moore K.A."/>
            <person name="Stentiford G.D."/>
            <person name="Williams B.A."/>
        </authorList>
    </citation>
    <scope>NUCLEOTIDE SEQUENCE [LARGE SCALE GENOMIC DNA]</scope>
    <source>
        <strain evidence="3">canceri</strain>
    </source>
</reference>
<dbReference type="AlphaFoldDB" id="A0A1X0QIC4"/>
<feature type="transmembrane region" description="Helical" evidence="1">
    <location>
        <begin position="39"/>
        <end position="58"/>
    </location>
</feature>
<proteinExistence type="predicted"/>
<sequence length="59" mass="6775">MLTGLKSDFFAGFAVTSPNCVNITDTICLMLYNYNYCLILEYTYFSTIIILIISKLLYD</sequence>
<keyword evidence="1" id="KW-0472">Membrane</keyword>
<name>A0A1X0QIC4_9MICR</name>
<organism evidence="2 3">
    <name type="scientific">Hepatospora eriocheir</name>
    <dbReference type="NCBI Taxonomy" id="1081669"/>
    <lineage>
        <taxon>Eukaryota</taxon>
        <taxon>Fungi</taxon>
        <taxon>Fungi incertae sedis</taxon>
        <taxon>Microsporidia</taxon>
        <taxon>Hepatosporidae</taxon>
        <taxon>Hepatospora</taxon>
    </lineage>
</organism>
<comment type="caution">
    <text evidence="2">The sequence shown here is derived from an EMBL/GenBank/DDBJ whole genome shotgun (WGS) entry which is preliminary data.</text>
</comment>
<protein>
    <submittedName>
        <fullName evidence="2">Uncharacterized protein</fullName>
    </submittedName>
</protein>
<evidence type="ECO:0000313" key="2">
    <source>
        <dbReference type="EMBL" id="ORD99486.1"/>
    </source>
</evidence>
<dbReference type="Proteomes" id="UP000192501">
    <property type="component" value="Unassembled WGS sequence"/>
</dbReference>
<dbReference type="EMBL" id="LTAI01000182">
    <property type="protein sequence ID" value="ORD99486.1"/>
    <property type="molecule type" value="Genomic_DNA"/>
</dbReference>
<keyword evidence="1" id="KW-1133">Transmembrane helix</keyword>
<accession>A0A1X0QIC4</accession>
<gene>
    <name evidence="2" type="ORF">A0H76_776</name>
</gene>